<keyword evidence="9" id="KW-1185">Reference proteome</keyword>
<feature type="transmembrane region" description="Helical" evidence="6">
    <location>
        <begin position="199"/>
        <end position="219"/>
    </location>
</feature>
<feature type="transmembrane region" description="Helical" evidence="6">
    <location>
        <begin position="110"/>
        <end position="128"/>
    </location>
</feature>
<proteinExistence type="predicted"/>
<dbReference type="GO" id="GO:0016020">
    <property type="term" value="C:membrane"/>
    <property type="evidence" value="ECO:0007669"/>
    <property type="project" value="UniProtKB-SubCell"/>
</dbReference>
<dbReference type="InterPro" id="IPR036259">
    <property type="entry name" value="MFS_trans_sf"/>
</dbReference>
<reference evidence="8 9" key="1">
    <citation type="submission" date="2017-11" db="EMBL/GenBank/DDBJ databases">
        <title>Draft genome sequence of Rhizobiales bacterium SY3-13.</title>
        <authorList>
            <person name="Sun C."/>
        </authorList>
    </citation>
    <scope>NUCLEOTIDE SEQUENCE [LARGE SCALE GENOMIC DNA]</scope>
    <source>
        <strain evidence="8 9">SY3-13</strain>
    </source>
</reference>
<keyword evidence="2 6" id="KW-0812">Transmembrane</keyword>
<feature type="transmembrane region" description="Helical" evidence="6">
    <location>
        <begin position="408"/>
        <end position="428"/>
    </location>
</feature>
<organism evidence="8 9">
    <name type="scientific">Minwuia thermotolerans</name>
    <dbReference type="NCBI Taxonomy" id="2056226"/>
    <lineage>
        <taxon>Bacteria</taxon>
        <taxon>Pseudomonadati</taxon>
        <taxon>Pseudomonadota</taxon>
        <taxon>Alphaproteobacteria</taxon>
        <taxon>Minwuiales</taxon>
        <taxon>Minwuiaceae</taxon>
        <taxon>Minwuia</taxon>
    </lineage>
</organism>
<dbReference type="InterPro" id="IPR050327">
    <property type="entry name" value="Proton-linked_MCT"/>
</dbReference>
<feature type="transmembrane region" description="Helical" evidence="6">
    <location>
        <begin position="169"/>
        <end position="187"/>
    </location>
</feature>
<feature type="transmembrane region" description="Helical" evidence="6">
    <location>
        <begin position="345"/>
        <end position="367"/>
    </location>
</feature>
<evidence type="ECO:0000256" key="1">
    <source>
        <dbReference type="ARBA" id="ARBA00004370"/>
    </source>
</evidence>
<dbReference type="PANTHER" id="PTHR11360:SF284">
    <property type="entry name" value="EG:103B4.3 PROTEIN-RELATED"/>
    <property type="match status" value="1"/>
</dbReference>
<dbReference type="EMBL" id="PHIG01000054">
    <property type="protein sequence ID" value="PJK27848.1"/>
    <property type="molecule type" value="Genomic_DNA"/>
</dbReference>
<dbReference type="InterPro" id="IPR005828">
    <property type="entry name" value="MFS_sugar_transport-like"/>
</dbReference>
<dbReference type="GO" id="GO:0022857">
    <property type="term" value="F:transmembrane transporter activity"/>
    <property type="evidence" value="ECO:0007669"/>
    <property type="project" value="InterPro"/>
</dbReference>
<sequence>MIVADLRASTQTDRREGETMADSAIELTGERRETGRRPFHGWYMVAAAFVVMMVGFGAAYSFPVFFEPLASEFAAGRGDTSMILSISGFLYFFLGLWSGTASDRIGARPVVIFGTLVCAAGLLLASRAESLWQVYWGYGLGVGVGVGCMYVPAVGVVQRWFARKRSTASGLAITGIGVGTFFGPLAAHELIVVTDWRTAYVGLAVVVAVLGVAAGAVLVNSPASRGQFPDGADRAPGGAEGGPSLSVGEARRTFPFWMILVSASAISIGLFVPFGHLVPFALDLGLSPAEAATVFSGVGIGSIFGRMALGPVAQAWGRQPVLAFLYLGLAIGFVGWNFATTFIELMTFSIAFGTLYGGFVALSPTVLADYFGVGHIGSIVGNVYASVALGALLGPAIAGYLYDIFGTYQWPIMVGAILCLIAAALIVLPKSPTAWREARFGPAQD</sequence>
<evidence type="ECO:0000313" key="8">
    <source>
        <dbReference type="EMBL" id="PJK27848.1"/>
    </source>
</evidence>
<dbReference type="InterPro" id="IPR011701">
    <property type="entry name" value="MFS"/>
</dbReference>
<dbReference type="Proteomes" id="UP000229498">
    <property type="component" value="Unassembled WGS sequence"/>
</dbReference>
<evidence type="ECO:0000256" key="6">
    <source>
        <dbReference type="SAM" id="Phobius"/>
    </source>
</evidence>
<dbReference type="AlphaFoldDB" id="A0A2M9FWK1"/>
<dbReference type="Pfam" id="PF07690">
    <property type="entry name" value="MFS_1"/>
    <property type="match status" value="1"/>
</dbReference>
<evidence type="ECO:0000256" key="3">
    <source>
        <dbReference type="ARBA" id="ARBA00022989"/>
    </source>
</evidence>
<protein>
    <submittedName>
        <fullName evidence="8">MFS transporter</fullName>
    </submittedName>
</protein>
<evidence type="ECO:0000313" key="9">
    <source>
        <dbReference type="Proteomes" id="UP000229498"/>
    </source>
</evidence>
<dbReference type="Pfam" id="PF00083">
    <property type="entry name" value="Sugar_tr"/>
    <property type="match status" value="1"/>
</dbReference>
<accession>A0A2M9FWK1</accession>
<dbReference type="OrthoDB" id="9793415at2"/>
<comment type="caution">
    <text evidence="8">The sequence shown here is derived from an EMBL/GenBank/DDBJ whole genome shotgun (WGS) entry which is preliminary data.</text>
</comment>
<evidence type="ECO:0000259" key="7">
    <source>
        <dbReference type="PROSITE" id="PS50850"/>
    </source>
</evidence>
<comment type="subcellular location">
    <subcellularLocation>
        <location evidence="1">Membrane</location>
    </subcellularLocation>
</comment>
<feature type="domain" description="Major facilitator superfamily (MFS) profile" evidence="7">
    <location>
        <begin position="43"/>
        <end position="434"/>
    </location>
</feature>
<gene>
    <name evidence="8" type="ORF">CVT23_20455</name>
</gene>
<feature type="region of interest" description="Disordered" evidence="5">
    <location>
        <begin position="1"/>
        <end position="22"/>
    </location>
</feature>
<keyword evidence="4 6" id="KW-0472">Membrane</keyword>
<dbReference type="SUPFAM" id="SSF103473">
    <property type="entry name" value="MFS general substrate transporter"/>
    <property type="match status" value="1"/>
</dbReference>
<feature type="transmembrane region" description="Helical" evidence="6">
    <location>
        <begin position="292"/>
        <end position="309"/>
    </location>
</feature>
<dbReference type="PROSITE" id="PS50850">
    <property type="entry name" value="MFS"/>
    <property type="match status" value="1"/>
</dbReference>
<keyword evidence="3 6" id="KW-1133">Transmembrane helix</keyword>
<evidence type="ECO:0000256" key="2">
    <source>
        <dbReference type="ARBA" id="ARBA00022692"/>
    </source>
</evidence>
<feature type="transmembrane region" description="Helical" evidence="6">
    <location>
        <begin position="134"/>
        <end position="157"/>
    </location>
</feature>
<feature type="transmembrane region" description="Helical" evidence="6">
    <location>
        <begin position="41"/>
        <end position="62"/>
    </location>
</feature>
<dbReference type="InterPro" id="IPR020846">
    <property type="entry name" value="MFS_dom"/>
</dbReference>
<name>A0A2M9FWK1_9PROT</name>
<evidence type="ECO:0000256" key="4">
    <source>
        <dbReference type="ARBA" id="ARBA00023136"/>
    </source>
</evidence>
<evidence type="ECO:0000256" key="5">
    <source>
        <dbReference type="SAM" id="MobiDB-lite"/>
    </source>
</evidence>
<feature type="transmembrane region" description="Helical" evidence="6">
    <location>
        <begin position="379"/>
        <end position="402"/>
    </location>
</feature>
<dbReference type="PANTHER" id="PTHR11360">
    <property type="entry name" value="MONOCARBOXYLATE TRANSPORTER"/>
    <property type="match status" value="1"/>
</dbReference>
<feature type="transmembrane region" description="Helical" evidence="6">
    <location>
        <begin position="82"/>
        <end position="98"/>
    </location>
</feature>
<feature type="transmembrane region" description="Helical" evidence="6">
    <location>
        <begin position="254"/>
        <end position="272"/>
    </location>
</feature>
<feature type="transmembrane region" description="Helical" evidence="6">
    <location>
        <begin position="321"/>
        <end position="339"/>
    </location>
</feature>
<dbReference type="Gene3D" id="1.20.1250.20">
    <property type="entry name" value="MFS general substrate transporter like domains"/>
    <property type="match status" value="2"/>
</dbReference>